<evidence type="ECO:0000256" key="2">
    <source>
        <dbReference type="ARBA" id="ARBA00022801"/>
    </source>
</evidence>
<dbReference type="Gene3D" id="3.10.129.10">
    <property type="entry name" value="Hotdog Thioesterase"/>
    <property type="match status" value="1"/>
</dbReference>
<gene>
    <name evidence="3" type="ORF">HNQ61_001440</name>
</gene>
<dbReference type="InterPro" id="IPR006684">
    <property type="entry name" value="YbgC/YbaW"/>
</dbReference>
<proteinExistence type="inferred from homology"/>
<sequence>MITTMDIEVRSTELDALGHVNNAKYMEYLEWGRFEWVKANGIPLDFFGKSRLSTVLVNVNINFRHEANLGDRLSVRTWLAEMGRSSFRIGQEIVNQRGERITDATVTSVMFDTTTRSSVYIPDEIRHRLEPLVRG</sequence>
<dbReference type="InterPro" id="IPR029069">
    <property type="entry name" value="HotDog_dom_sf"/>
</dbReference>
<name>A0A841GW76_9BACT</name>
<keyword evidence="2 3" id="KW-0378">Hydrolase</keyword>
<protein>
    <submittedName>
        <fullName evidence="3">Thioesterase-3</fullName>
        <ecNumber evidence="3">3.1.2.-</ecNumber>
    </submittedName>
</protein>
<dbReference type="Pfam" id="PF13279">
    <property type="entry name" value="4HBT_2"/>
    <property type="match status" value="1"/>
</dbReference>
<evidence type="ECO:0000313" key="3">
    <source>
        <dbReference type="EMBL" id="MBB6069823.1"/>
    </source>
</evidence>
<evidence type="ECO:0000256" key="1">
    <source>
        <dbReference type="ARBA" id="ARBA00005953"/>
    </source>
</evidence>
<comment type="caution">
    <text evidence="3">The sequence shown here is derived from an EMBL/GenBank/DDBJ whole genome shotgun (WGS) entry which is preliminary data.</text>
</comment>
<dbReference type="RefSeq" id="WP_170036047.1">
    <property type="nucleotide sequence ID" value="NZ_JABDTL010000002.1"/>
</dbReference>
<evidence type="ECO:0000313" key="4">
    <source>
        <dbReference type="Proteomes" id="UP000582837"/>
    </source>
</evidence>
<organism evidence="3 4">
    <name type="scientific">Longimicrobium terrae</name>
    <dbReference type="NCBI Taxonomy" id="1639882"/>
    <lineage>
        <taxon>Bacteria</taxon>
        <taxon>Pseudomonadati</taxon>
        <taxon>Gemmatimonadota</taxon>
        <taxon>Longimicrobiia</taxon>
        <taxon>Longimicrobiales</taxon>
        <taxon>Longimicrobiaceae</taxon>
        <taxon>Longimicrobium</taxon>
    </lineage>
</organism>
<reference evidence="3 4" key="1">
    <citation type="submission" date="2020-08" db="EMBL/GenBank/DDBJ databases">
        <title>Genomic Encyclopedia of Type Strains, Phase IV (KMG-IV): sequencing the most valuable type-strain genomes for metagenomic binning, comparative biology and taxonomic classification.</title>
        <authorList>
            <person name="Goeker M."/>
        </authorList>
    </citation>
    <scope>NUCLEOTIDE SEQUENCE [LARGE SCALE GENOMIC DNA]</scope>
    <source>
        <strain evidence="3 4">DSM 29007</strain>
    </source>
</reference>
<dbReference type="Proteomes" id="UP000582837">
    <property type="component" value="Unassembled WGS sequence"/>
</dbReference>
<dbReference type="PANTHER" id="PTHR31793:SF27">
    <property type="entry name" value="NOVEL THIOESTERASE SUPERFAMILY DOMAIN AND SAPOSIN A-TYPE DOMAIN CONTAINING PROTEIN (0610012H03RIK)"/>
    <property type="match status" value="1"/>
</dbReference>
<dbReference type="GO" id="GO:0047617">
    <property type="term" value="F:fatty acyl-CoA hydrolase activity"/>
    <property type="evidence" value="ECO:0007669"/>
    <property type="project" value="TreeGrafter"/>
</dbReference>
<dbReference type="EC" id="3.1.2.-" evidence="3"/>
<dbReference type="EMBL" id="JACHIA010000003">
    <property type="protein sequence ID" value="MBB6069823.1"/>
    <property type="molecule type" value="Genomic_DNA"/>
</dbReference>
<dbReference type="CDD" id="cd00586">
    <property type="entry name" value="4HBT"/>
    <property type="match status" value="1"/>
</dbReference>
<accession>A0A841GW76</accession>
<dbReference type="PANTHER" id="PTHR31793">
    <property type="entry name" value="4-HYDROXYBENZOYL-COA THIOESTERASE FAMILY MEMBER"/>
    <property type="match status" value="1"/>
</dbReference>
<dbReference type="AlphaFoldDB" id="A0A841GW76"/>
<comment type="similarity">
    <text evidence="1">Belongs to the 4-hydroxybenzoyl-CoA thioesterase family.</text>
</comment>
<dbReference type="NCBIfam" id="TIGR00051">
    <property type="entry name" value="YbgC/FadM family acyl-CoA thioesterase"/>
    <property type="match status" value="1"/>
</dbReference>
<dbReference type="SUPFAM" id="SSF54637">
    <property type="entry name" value="Thioesterase/thiol ester dehydrase-isomerase"/>
    <property type="match status" value="1"/>
</dbReference>
<keyword evidence="4" id="KW-1185">Reference proteome</keyword>
<dbReference type="InterPro" id="IPR050563">
    <property type="entry name" value="4-hydroxybenzoyl-CoA_TE"/>
</dbReference>
<dbReference type="PIRSF" id="PIRSF003230">
    <property type="entry name" value="YbgC"/>
    <property type="match status" value="1"/>
</dbReference>